<comment type="caution">
    <text evidence="1">The sequence shown here is derived from an EMBL/GenBank/DDBJ whole genome shotgun (WGS) entry which is preliminary data.</text>
</comment>
<protein>
    <submittedName>
        <fullName evidence="1">Uncharacterized protein</fullName>
    </submittedName>
</protein>
<keyword evidence="2" id="KW-1185">Reference proteome</keyword>
<accession>A0A8T0IC47</accession>
<name>A0A8T0IC47_CERPU</name>
<proteinExistence type="predicted"/>
<sequence length="102" mass="11890">MKHAAIRFHGALKLWLMEAADRSFLHLACDYVITQRVILQCLSIVLRRRESHCTEVPPNSRVESLTKRVESWLVVDHVKWERKTTMVRQKQIIVVIALVLSS</sequence>
<dbReference type="AlphaFoldDB" id="A0A8T0IC47"/>
<dbReference type="EMBL" id="CM026424">
    <property type="protein sequence ID" value="KAG0579998.1"/>
    <property type="molecule type" value="Genomic_DNA"/>
</dbReference>
<organism evidence="1 2">
    <name type="scientific">Ceratodon purpureus</name>
    <name type="common">Fire moss</name>
    <name type="synonym">Dicranum purpureum</name>
    <dbReference type="NCBI Taxonomy" id="3225"/>
    <lineage>
        <taxon>Eukaryota</taxon>
        <taxon>Viridiplantae</taxon>
        <taxon>Streptophyta</taxon>
        <taxon>Embryophyta</taxon>
        <taxon>Bryophyta</taxon>
        <taxon>Bryophytina</taxon>
        <taxon>Bryopsida</taxon>
        <taxon>Dicranidae</taxon>
        <taxon>Pseudoditrichales</taxon>
        <taxon>Ditrichaceae</taxon>
        <taxon>Ceratodon</taxon>
    </lineage>
</organism>
<evidence type="ECO:0000313" key="1">
    <source>
        <dbReference type="EMBL" id="KAG0579998.1"/>
    </source>
</evidence>
<reference evidence="1" key="1">
    <citation type="submission" date="2020-06" db="EMBL/GenBank/DDBJ databases">
        <title>WGS assembly of Ceratodon purpureus strain R40.</title>
        <authorList>
            <person name="Carey S.B."/>
            <person name="Jenkins J."/>
            <person name="Shu S."/>
            <person name="Lovell J.T."/>
            <person name="Sreedasyam A."/>
            <person name="Maumus F."/>
            <person name="Tiley G.P."/>
            <person name="Fernandez-Pozo N."/>
            <person name="Barry K."/>
            <person name="Chen C."/>
            <person name="Wang M."/>
            <person name="Lipzen A."/>
            <person name="Daum C."/>
            <person name="Saski C.A."/>
            <person name="Payton A.C."/>
            <person name="Mcbreen J.C."/>
            <person name="Conrad R.E."/>
            <person name="Kollar L.M."/>
            <person name="Olsson S."/>
            <person name="Huttunen S."/>
            <person name="Landis J.B."/>
            <person name="Wickett N.J."/>
            <person name="Johnson M.G."/>
            <person name="Rensing S.A."/>
            <person name="Grimwood J."/>
            <person name="Schmutz J."/>
            <person name="Mcdaniel S.F."/>
        </authorList>
    </citation>
    <scope>NUCLEOTIDE SEQUENCE</scope>
    <source>
        <strain evidence="1">R40</strain>
    </source>
</reference>
<dbReference type="Proteomes" id="UP000822688">
    <property type="component" value="Chromosome 4"/>
</dbReference>
<gene>
    <name evidence="1" type="ORF">KC19_4G140900</name>
</gene>
<evidence type="ECO:0000313" key="2">
    <source>
        <dbReference type="Proteomes" id="UP000822688"/>
    </source>
</evidence>